<accession>A0A8U0A430</accession>
<dbReference type="KEGG" id="haad:MW046_03950"/>
<evidence type="ECO:0000313" key="2">
    <source>
        <dbReference type="EMBL" id="UPM43606.1"/>
    </source>
</evidence>
<dbReference type="AlphaFoldDB" id="A0A8U0A430"/>
<dbReference type="Proteomes" id="UP000831768">
    <property type="component" value="Chromosome"/>
</dbReference>
<dbReference type="EMBL" id="CP096019">
    <property type="protein sequence ID" value="UPM43606.1"/>
    <property type="molecule type" value="Genomic_DNA"/>
</dbReference>
<gene>
    <name evidence="2" type="ORF">MW046_03950</name>
</gene>
<feature type="region of interest" description="Disordered" evidence="1">
    <location>
        <begin position="313"/>
        <end position="339"/>
    </location>
</feature>
<evidence type="ECO:0000313" key="3">
    <source>
        <dbReference type="Proteomes" id="UP000831768"/>
    </source>
</evidence>
<proteinExistence type="predicted"/>
<dbReference type="GeneID" id="71927171"/>
<name>A0A8U0A430_9EURY</name>
<reference evidence="2" key="1">
    <citation type="submission" date="2022-04" db="EMBL/GenBank/DDBJ databases">
        <title>Halocatena sp. nov., isolated from a salt lake.</title>
        <authorList>
            <person name="Cui H.-L."/>
        </authorList>
    </citation>
    <scope>NUCLEOTIDE SEQUENCE</scope>
    <source>
        <strain evidence="2">AD-1</strain>
    </source>
</reference>
<dbReference type="PANTHER" id="PTHR34351">
    <property type="entry name" value="SLR1927 PROTEIN-RELATED"/>
    <property type="match status" value="1"/>
</dbReference>
<protein>
    <submittedName>
        <fullName evidence="2">DUF58 domain-containing protein</fullName>
    </submittedName>
</protein>
<dbReference type="PANTHER" id="PTHR34351:SF1">
    <property type="entry name" value="SLR1927 PROTEIN"/>
    <property type="match status" value="1"/>
</dbReference>
<evidence type="ECO:0000256" key="1">
    <source>
        <dbReference type="SAM" id="MobiDB-lite"/>
    </source>
</evidence>
<sequence length="339" mass="37040">MNLTRRGVVVVATAIAGVLLGTSFGARSLDVVVVPALAVLAFAIGQVTLTDRPAVDRTSTEPGVAGDTRTIGLRIETNVRATITDRIDGVSPATIEEHVSDDGAVEYDVTLTQRGIHSVGPLSVTVCDPLGLVTERYQYTDFEPLLVYPDIRRLTATEMFTSLTEAHGAIERQEFQRLREYTPGESLRNVHWKTSAKQQQLFVIEHMRSGETSVSVVAESIGGETNADEMARAAASIVCFLFERGINVELTVPNGHLERTEIDSRQSVLEFLARATPGRVPTARIESADVYVRGERGRAIVEIEDNRVSFDQLTDHGRPKRRPNEPAVPAVNTKLEGNP</sequence>
<keyword evidence="3" id="KW-1185">Reference proteome</keyword>
<dbReference type="RefSeq" id="WP_247994269.1">
    <property type="nucleotide sequence ID" value="NZ_CP096019.1"/>
</dbReference>
<organism evidence="2 3">
    <name type="scientific">Halocatena salina</name>
    <dbReference type="NCBI Taxonomy" id="2934340"/>
    <lineage>
        <taxon>Archaea</taxon>
        <taxon>Methanobacteriati</taxon>
        <taxon>Methanobacteriota</taxon>
        <taxon>Stenosarchaea group</taxon>
        <taxon>Halobacteria</taxon>
        <taxon>Halobacteriales</taxon>
        <taxon>Natronomonadaceae</taxon>
        <taxon>Halocatena</taxon>
    </lineage>
</organism>